<name>A0ABN2E4X1_9ACTN</name>
<evidence type="ECO:0000313" key="3">
    <source>
        <dbReference type="Proteomes" id="UP001501705"/>
    </source>
</evidence>
<feature type="compositionally biased region" description="Basic and acidic residues" evidence="1">
    <location>
        <begin position="814"/>
        <end position="830"/>
    </location>
</feature>
<keyword evidence="3" id="KW-1185">Reference proteome</keyword>
<dbReference type="EMBL" id="BAAAPH010000023">
    <property type="protein sequence ID" value="GAA1595142.1"/>
    <property type="molecule type" value="Genomic_DNA"/>
</dbReference>
<dbReference type="Proteomes" id="UP001501705">
    <property type="component" value="Unassembled WGS sequence"/>
</dbReference>
<evidence type="ECO:0000313" key="2">
    <source>
        <dbReference type="EMBL" id="GAA1595142.1"/>
    </source>
</evidence>
<gene>
    <name evidence="2" type="ORF">GCM10009804_59730</name>
</gene>
<organism evidence="2 3">
    <name type="scientific">Kribbella hippodromi</name>
    <dbReference type="NCBI Taxonomy" id="434347"/>
    <lineage>
        <taxon>Bacteria</taxon>
        <taxon>Bacillati</taxon>
        <taxon>Actinomycetota</taxon>
        <taxon>Actinomycetes</taxon>
        <taxon>Propionibacteriales</taxon>
        <taxon>Kribbellaceae</taxon>
        <taxon>Kribbella</taxon>
    </lineage>
</organism>
<feature type="region of interest" description="Disordered" evidence="1">
    <location>
        <begin position="781"/>
        <end position="830"/>
    </location>
</feature>
<protein>
    <submittedName>
        <fullName evidence="2">Uncharacterized protein</fullName>
    </submittedName>
</protein>
<sequence length="830" mass="88655">MVAEDQGFDEQDRRLRGTETSIAAGVSSFLGRSGGTVRVIDKGSAEWERYAQQLRDRLAETDKLTETLRRGLSGIGHGPVLQAQQAAVDALADAEAEHAQLVEAGENGPVTVVSFRRKDGELVVVGGGSTFPPTPVAGPVAVSGPSAFTALPVGARADAPVPSGEEAGYVAQYALASIAAQETLSLSHQVSPVPWHGPRALESRRLIGLDGQTRGIKAPTWPAADVRHIAEQVTLRQADGRHPFPNVQTHQVGRSGFRRWATDLKSWIDNGGTIEVYDHSDPVQRDAAGLAMLTLVGDAGALAVLPIPEQSGVRTMVAMTDGRARGLITTGRNANGDLHVLRYMSTYDRGAARAVELMMTEAAVRTGGSVSFSPAGAIEYTGDTETEIRAADAANWASQIRINLLQLDRSTSERMTELLTALDVPALSPLDPTELAASVQRFREAGGDVLYLSPSDPRFVALQEQASETLWAAAASPDGTVPPGADSLWRVLNPPAPDHEINRHGDDDRRVAVALVDGMPVAAAAIRDTGYRYELGTLAAAPGAEDALAAAVVEGVHQRAYSQAPLVMFRPEAEARSEQLAAYGLEVTGVRALDDDSRVEVRLPDTVRNSIVDADRATGWANSRLLDLAAMGIEDFRKANEHGTVRRLDHSVEAERVAAEEVVSAVLANPGTRPSELPIPPVNGNRVTVVAQSENHGPAYITFDETPAGGFEVVDVNAKRLDYAARDVARYWLSDRLAESGQDAVLHERIGENERRRGTWGAGESRYFVTGMRNRLGDRPAELLHQAPESTPAAEAPGERKAPGEGKAPGQGEAPRRPGPDGRRKGPMER</sequence>
<evidence type="ECO:0000256" key="1">
    <source>
        <dbReference type="SAM" id="MobiDB-lite"/>
    </source>
</evidence>
<proteinExistence type="predicted"/>
<reference evidence="2 3" key="1">
    <citation type="journal article" date="2019" name="Int. J. Syst. Evol. Microbiol.">
        <title>The Global Catalogue of Microorganisms (GCM) 10K type strain sequencing project: providing services to taxonomists for standard genome sequencing and annotation.</title>
        <authorList>
            <consortium name="The Broad Institute Genomics Platform"/>
            <consortium name="The Broad Institute Genome Sequencing Center for Infectious Disease"/>
            <person name="Wu L."/>
            <person name="Ma J."/>
        </authorList>
    </citation>
    <scope>NUCLEOTIDE SEQUENCE [LARGE SCALE GENOMIC DNA]</scope>
    <source>
        <strain evidence="2 3">JCM 15572</strain>
    </source>
</reference>
<accession>A0ABN2E4X1</accession>
<comment type="caution">
    <text evidence="2">The sequence shown here is derived from an EMBL/GenBank/DDBJ whole genome shotgun (WGS) entry which is preliminary data.</text>
</comment>